<keyword evidence="1" id="KW-0812">Transmembrane</keyword>
<sequence length="290" mass="34021">MSETKQESSLHTRNYMIGMCMTFFSLFNIVVNVNFFRYRYEIPQFLSQYLIFGKQLKKYAKKQKQEKTRSADILEDQAGIFMFALYLPTHWFIPLAVIQTTIFMLYFSMWFTSIFCLAFPMFGYVFTFMEILDELELDRPRYTTMDYLRTPAEFMKIWRDLQVLNTNATNICSSIVLPANHWLFCILTIYCIYGVIKLHGGISVLMLLGATMTLMSLVVVYSALAKIHVRSRQVLISWNNKRQSLLTNKFLHSCVSMKIYVSSFYYIDHGMILTMLKIITESTVNLVVLN</sequence>
<keyword evidence="1" id="KW-0472">Membrane</keyword>
<protein>
    <submittedName>
        <fullName evidence="2">Uncharacterized protein</fullName>
    </submittedName>
</protein>
<proteinExistence type="predicted"/>
<dbReference type="EMBL" id="CAJVCH010564411">
    <property type="protein sequence ID" value="CAG7832317.1"/>
    <property type="molecule type" value="Genomic_DNA"/>
</dbReference>
<reference evidence="2" key="1">
    <citation type="submission" date="2021-06" db="EMBL/GenBank/DDBJ databases">
        <authorList>
            <person name="Hodson N. C."/>
            <person name="Mongue J. A."/>
            <person name="Jaron S. K."/>
        </authorList>
    </citation>
    <scope>NUCLEOTIDE SEQUENCE</scope>
</reference>
<keyword evidence="1" id="KW-1133">Transmembrane helix</keyword>
<keyword evidence="3" id="KW-1185">Reference proteome</keyword>
<dbReference type="Proteomes" id="UP000708208">
    <property type="component" value="Unassembled WGS sequence"/>
</dbReference>
<feature type="transmembrane region" description="Helical" evidence="1">
    <location>
        <begin position="175"/>
        <end position="196"/>
    </location>
</feature>
<gene>
    <name evidence="2" type="ORF">AFUS01_LOCUS42004</name>
</gene>
<feature type="transmembrane region" description="Helical" evidence="1">
    <location>
        <begin position="110"/>
        <end position="132"/>
    </location>
</feature>
<feature type="transmembrane region" description="Helical" evidence="1">
    <location>
        <begin position="245"/>
        <end position="267"/>
    </location>
</feature>
<evidence type="ECO:0000313" key="2">
    <source>
        <dbReference type="EMBL" id="CAG7832317.1"/>
    </source>
</evidence>
<evidence type="ECO:0000256" key="1">
    <source>
        <dbReference type="SAM" id="Phobius"/>
    </source>
</evidence>
<dbReference type="AlphaFoldDB" id="A0A8J2PXW2"/>
<feature type="transmembrane region" description="Helical" evidence="1">
    <location>
        <begin position="15"/>
        <end position="36"/>
    </location>
</feature>
<organism evidence="2 3">
    <name type="scientific">Allacma fusca</name>
    <dbReference type="NCBI Taxonomy" id="39272"/>
    <lineage>
        <taxon>Eukaryota</taxon>
        <taxon>Metazoa</taxon>
        <taxon>Ecdysozoa</taxon>
        <taxon>Arthropoda</taxon>
        <taxon>Hexapoda</taxon>
        <taxon>Collembola</taxon>
        <taxon>Symphypleona</taxon>
        <taxon>Sminthuridae</taxon>
        <taxon>Allacma</taxon>
    </lineage>
</organism>
<feature type="transmembrane region" description="Helical" evidence="1">
    <location>
        <begin position="202"/>
        <end position="224"/>
    </location>
</feature>
<feature type="transmembrane region" description="Helical" evidence="1">
    <location>
        <begin position="78"/>
        <end position="98"/>
    </location>
</feature>
<comment type="caution">
    <text evidence="2">The sequence shown here is derived from an EMBL/GenBank/DDBJ whole genome shotgun (WGS) entry which is preliminary data.</text>
</comment>
<name>A0A8J2PXW2_9HEXA</name>
<accession>A0A8J2PXW2</accession>
<evidence type="ECO:0000313" key="3">
    <source>
        <dbReference type="Proteomes" id="UP000708208"/>
    </source>
</evidence>